<evidence type="ECO:0000259" key="3">
    <source>
        <dbReference type="Pfam" id="PF02932"/>
    </source>
</evidence>
<dbReference type="InterPro" id="IPR036734">
    <property type="entry name" value="Neur_chan_lig-bd_sf"/>
</dbReference>
<keyword evidence="2" id="KW-0472">Membrane</keyword>
<name>A0A150GQ87_GONPE</name>
<dbReference type="InterPro" id="IPR006029">
    <property type="entry name" value="Neurotrans-gated_channel_TM"/>
</dbReference>
<evidence type="ECO:0000256" key="1">
    <source>
        <dbReference type="ARBA" id="ARBA00004141"/>
    </source>
</evidence>
<feature type="domain" description="Neurotransmitter-gated ion-channel transmembrane" evidence="3">
    <location>
        <begin position="197"/>
        <end position="268"/>
    </location>
</feature>
<organism evidence="4 5">
    <name type="scientific">Gonium pectorale</name>
    <name type="common">Green alga</name>
    <dbReference type="NCBI Taxonomy" id="33097"/>
    <lineage>
        <taxon>Eukaryota</taxon>
        <taxon>Viridiplantae</taxon>
        <taxon>Chlorophyta</taxon>
        <taxon>core chlorophytes</taxon>
        <taxon>Chlorophyceae</taxon>
        <taxon>CS clade</taxon>
        <taxon>Chlamydomonadales</taxon>
        <taxon>Volvocaceae</taxon>
        <taxon>Gonium</taxon>
    </lineage>
</organism>
<feature type="transmembrane region" description="Helical" evidence="2">
    <location>
        <begin position="224"/>
        <end position="243"/>
    </location>
</feature>
<dbReference type="PANTHER" id="PTHR18945">
    <property type="entry name" value="NEUROTRANSMITTER GATED ION CHANNEL"/>
    <property type="match status" value="1"/>
</dbReference>
<comment type="caution">
    <text evidence="4">The sequence shown here is derived from an EMBL/GenBank/DDBJ whole genome shotgun (WGS) entry which is preliminary data.</text>
</comment>
<dbReference type="Proteomes" id="UP000075714">
    <property type="component" value="Unassembled WGS sequence"/>
</dbReference>
<dbReference type="GO" id="GO:0004888">
    <property type="term" value="F:transmembrane signaling receptor activity"/>
    <property type="evidence" value="ECO:0007669"/>
    <property type="project" value="InterPro"/>
</dbReference>
<dbReference type="STRING" id="33097.A0A150GQ87"/>
<dbReference type="InterPro" id="IPR038050">
    <property type="entry name" value="Neuro_actylchol_rec"/>
</dbReference>
<proteinExistence type="predicted"/>
<accession>A0A150GQ87</accession>
<keyword evidence="2" id="KW-1133">Transmembrane helix</keyword>
<dbReference type="SUPFAM" id="SSF90112">
    <property type="entry name" value="Neurotransmitter-gated ion-channel transmembrane pore"/>
    <property type="match status" value="1"/>
</dbReference>
<comment type="subcellular location">
    <subcellularLocation>
        <location evidence="1">Membrane</location>
        <topology evidence="1">Multi-pass membrane protein</topology>
    </subcellularLocation>
</comment>
<feature type="transmembrane region" description="Helical" evidence="2">
    <location>
        <begin position="288"/>
        <end position="310"/>
    </location>
</feature>
<dbReference type="SUPFAM" id="SSF63712">
    <property type="entry name" value="Nicotinic receptor ligand binding domain-like"/>
    <property type="match status" value="1"/>
</dbReference>
<feature type="transmembrane region" description="Helical" evidence="2">
    <location>
        <begin position="255"/>
        <end position="276"/>
    </location>
</feature>
<dbReference type="GO" id="GO:0005230">
    <property type="term" value="F:extracellular ligand-gated monoatomic ion channel activity"/>
    <property type="evidence" value="ECO:0007669"/>
    <property type="project" value="InterPro"/>
</dbReference>
<dbReference type="InterPro" id="IPR036719">
    <property type="entry name" value="Neuro-gated_channel_TM_sf"/>
</dbReference>
<keyword evidence="5" id="KW-1185">Reference proteome</keyword>
<evidence type="ECO:0000313" key="4">
    <source>
        <dbReference type="EMBL" id="KXZ51908.1"/>
    </source>
</evidence>
<dbReference type="GO" id="GO:0016020">
    <property type="term" value="C:membrane"/>
    <property type="evidence" value="ECO:0007669"/>
    <property type="project" value="UniProtKB-SubCell"/>
</dbReference>
<sequence>MELTSVNTVSQQFDCKVWIQFKWHERGPQDPSAIADWKPAWSPNVDFQNMIDVKTLDAKPAHLRTQPQGCGPVAVYSRIVLQGTFAERFECRQFPMDCQRLHIRAVLWYNPEAVEDVPMSQPFGDSPAMRTIKFESGSCQVYMDSFVQQDSWIMYDRIIVKQGLTDARRNDDGLRFTTLNIYVCLRRKLGFYGWNIMLPIFLLVTISFASFFFEASALSDRLNLTLVVLLTLVAFKFVVSQYLPAASYLTYMDMYLVASFSLVFLVALQNLVAYIIEDPGRASAFNRWSGCALAAAWGVLHVLVLPLAAWRVQRQLDRTQLADDSDGADDKELEPSPL</sequence>
<dbReference type="Gene3D" id="2.70.170.10">
    <property type="entry name" value="Neurotransmitter-gated ion-channel ligand-binding domain"/>
    <property type="match status" value="1"/>
</dbReference>
<gene>
    <name evidence="4" type="ORF">GPECTOR_11g36</name>
</gene>
<dbReference type="AlphaFoldDB" id="A0A150GQ87"/>
<protein>
    <recommendedName>
        <fullName evidence="3">Neurotransmitter-gated ion-channel transmembrane domain-containing protein</fullName>
    </recommendedName>
</protein>
<keyword evidence="2" id="KW-0812">Transmembrane</keyword>
<reference evidence="5" key="1">
    <citation type="journal article" date="2016" name="Nat. Commun.">
        <title>The Gonium pectorale genome demonstrates co-option of cell cycle regulation during the evolution of multicellularity.</title>
        <authorList>
            <person name="Hanschen E.R."/>
            <person name="Marriage T.N."/>
            <person name="Ferris P.J."/>
            <person name="Hamaji T."/>
            <person name="Toyoda A."/>
            <person name="Fujiyama A."/>
            <person name="Neme R."/>
            <person name="Noguchi H."/>
            <person name="Minakuchi Y."/>
            <person name="Suzuki M."/>
            <person name="Kawai-Toyooka H."/>
            <person name="Smith D.R."/>
            <person name="Sparks H."/>
            <person name="Anderson J."/>
            <person name="Bakaric R."/>
            <person name="Luria V."/>
            <person name="Karger A."/>
            <person name="Kirschner M.W."/>
            <person name="Durand P.M."/>
            <person name="Michod R.E."/>
            <person name="Nozaki H."/>
            <person name="Olson B.J."/>
        </authorList>
    </citation>
    <scope>NUCLEOTIDE SEQUENCE [LARGE SCALE GENOMIC DNA]</scope>
    <source>
        <strain evidence="5">NIES-2863</strain>
    </source>
</reference>
<dbReference type="OrthoDB" id="5975154at2759"/>
<dbReference type="Gene3D" id="1.20.58.390">
    <property type="entry name" value="Neurotransmitter-gated ion-channel transmembrane domain"/>
    <property type="match status" value="1"/>
</dbReference>
<dbReference type="InterPro" id="IPR006201">
    <property type="entry name" value="Neur_channel"/>
</dbReference>
<evidence type="ECO:0000256" key="2">
    <source>
        <dbReference type="SAM" id="Phobius"/>
    </source>
</evidence>
<feature type="transmembrane region" description="Helical" evidence="2">
    <location>
        <begin position="191"/>
        <end position="212"/>
    </location>
</feature>
<dbReference type="Pfam" id="PF02932">
    <property type="entry name" value="Neur_chan_memb"/>
    <property type="match status" value="1"/>
</dbReference>
<evidence type="ECO:0000313" key="5">
    <source>
        <dbReference type="Proteomes" id="UP000075714"/>
    </source>
</evidence>
<dbReference type="EMBL" id="LSYV01000012">
    <property type="protein sequence ID" value="KXZ51908.1"/>
    <property type="molecule type" value="Genomic_DNA"/>
</dbReference>